<dbReference type="InterPro" id="IPR051783">
    <property type="entry name" value="NAD(P)-dependent_oxidoreduct"/>
</dbReference>
<reference evidence="2" key="1">
    <citation type="journal article" date="2020" name="Stud. Mycol.">
        <title>101 Dothideomycetes genomes: a test case for predicting lifestyles and emergence of pathogens.</title>
        <authorList>
            <person name="Haridas S."/>
            <person name="Albert R."/>
            <person name="Binder M."/>
            <person name="Bloem J."/>
            <person name="Labutti K."/>
            <person name="Salamov A."/>
            <person name="Andreopoulos B."/>
            <person name="Baker S."/>
            <person name="Barry K."/>
            <person name="Bills G."/>
            <person name="Bluhm B."/>
            <person name="Cannon C."/>
            <person name="Castanera R."/>
            <person name="Culley D."/>
            <person name="Daum C."/>
            <person name="Ezra D."/>
            <person name="Gonzalez J."/>
            <person name="Henrissat B."/>
            <person name="Kuo A."/>
            <person name="Liang C."/>
            <person name="Lipzen A."/>
            <person name="Lutzoni F."/>
            <person name="Magnuson J."/>
            <person name="Mondo S."/>
            <person name="Nolan M."/>
            <person name="Ohm R."/>
            <person name="Pangilinan J."/>
            <person name="Park H.-J."/>
            <person name="Ramirez L."/>
            <person name="Alfaro M."/>
            <person name="Sun H."/>
            <person name="Tritt A."/>
            <person name="Yoshinaga Y."/>
            <person name="Zwiers L.-H."/>
            <person name="Turgeon B."/>
            <person name="Goodwin S."/>
            <person name="Spatafora J."/>
            <person name="Crous P."/>
            <person name="Grigoriev I."/>
        </authorList>
    </citation>
    <scope>NUCLEOTIDE SEQUENCE</scope>
    <source>
        <strain evidence="2">CBS 121739</strain>
    </source>
</reference>
<dbReference type="RefSeq" id="XP_033596251.1">
    <property type="nucleotide sequence ID" value="XM_033739521.1"/>
</dbReference>
<dbReference type="PANTHER" id="PTHR48079:SF6">
    <property type="entry name" value="NAD(P)-BINDING DOMAIN-CONTAINING PROTEIN-RELATED"/>
    <property type="match status" value="1"/>
</dbReference>
<protein>
    <recommendedName>
        <fullName evidence="4">NAD(P)-binding protein</fullName>
    </recommendedName>
</protein>
<dbReference type="InterPro" id="IPR036291">
    <property type="entry name" value="NAD(P)-bd_dom_sf"/>
</dbReference>
<gene>
    <name evidence="2" type="ORF">EJ05DRAFT_172048</name>
</gene>
<dbReference type="OrthoDB" id="2735536at2759"/>
<dbReference type="Gene3D" id="3.40.50.720">
    <property type="entry name" value="NAD(P)-binding Rossmann-like Domain"/>
    <property type="match status" value="1"/>
</dbReference>
<dbReference type="GO" id="GO:0005737">
    <property type="term" value="C:cytoplasm"/>
    <property type="evidence" value="ECO:0007669"/>
    <property type="project" value="TreeGrafter"/>
</dbReference>
<feature type="region of interest" description="Disordered" evidence="1">
    <location>
        <begin position="315"/>
        <end position="401"/>
    </location>
</feature>
<evidence type="ECO:0000256" key="1">
    <source>
        <dbReference type="SAM" id="MobiDB-lite"/>
    </source>
</evidence>
<dbReference type="SUPFAM" id="SSF51735">
    <property type="entry name" value="NAD(P)-binding Rossmann-fold domains"/>
    <property type="match status" value="1"/>
</dbReference>
<keyword evidence="3" id="KW-1185">Reference proteome</keyword>
<proteinExistence type="predicted"/>
<organism evidence="2 3">
    <name type="scientific">Pseudovirgaria hyperparasitica</name>
    <dbReference type="NCBI Taxonomy" id="470096"/>
    <lineage>
        <taxon>Eukaryota</taxon>
        <taxon>Fungi</taxon>
        <taxon>Dikarya</taxon>
        <taxon>Ascomycota</taxon>
        <taxon>Pezizomycotina</taxon>
        <taxon>Dothideomycetes</taxon>
        <taxon>Dothideomycetes incertae sedis</taxon>
        <taxon>Acrospermales</taxon>
        <taxon>Acrospermaceae</taxon>
        <taxon>Pseudovirgaria</taxon>
    </lineage>
</organism>
<dbReference type="Proteomes" id="UP000799437">
    <property type="component" value="Unassembled WGS sequence"/>
</dbReference>
<dbReference type="GeneID" id="54480575"/>
<dbReference type="EMBL" id="ML996583">
    <property type="protein sequence ID" value="KAF2753800.1"/>
    <property type="molecule type" value="Genomic_DNA"/>
</dbReference>
<dbReference type="PANTHER" id="PTHR48079">
    <property type="entry name" value="PROTEIN YEEZ"/>
    <property type="match status" value="1"/>
</dbReference>
<sequence length="575" mass="62493">MRSCQRVLVVGAASFSGLRILEHFLDAGLPVRAMVSSPEEVEIVENAFPASQYRLLDSDIRIGMDRMALEAALTRTITPFDTVVYALSPTSTLNTADTYRSLINAATASIAALLLTVKVAAPRVTNVIISTTTSLVGSWILHNELPSQAIFEKHRDGGDPTHLGEVCSDDYISACNAGLELIEEDLRAFMVRQKPHFSLTTLIAPSIYGPHLQTIGRGSLGDDWHGASNSCDELAESSAQYLDVRDFASAHVKAAVIPSARGGTFTLCTGQVISCRQSMGEAIADILKRTRRCNDRTFSRSHSLAHSNEIVTSTLAFRPRYRSQPNDPVPEPPKSSHKHQFQPKHDASSLGYACPTNAPTPDSGRDHKNHQHTAAFTSSSPLESHSDPESTSLPSPQFRRHRTRDSGIDLAPIWIPNADVSPMTLPIGVSHTKCSIDSPATACPWPDADRIRQLSYQDTERMQVSDVDMSDACRPAPLLRAYMPADRAASPTERGFRGNAESASSGSDAAAIAATTHVDFDVAKMKELVAERAADLLGEPDDVEMWDSSTAADVLGMDEYRSVEETLLHVAMQMM</sequence>
<feature type="compositionally biased region" description="Polar residues" evidence="1">
    <location>
        <begin position="372"/>
        <end position="395"/>
    </location>
</feature>
<evidence type="ECO:0000313" key="2">
    <source>
        <dbReference type="EMBL" id="KAF2753800.1"/>
    </source>
</evidence>
<evidence type="ECO:0000313" key="3">
    <source>
        <dbReference type="Proteomes" id="UP000799437"/>
    </source>
</evidence>
<evidence type="ECO:0008006" key="4">
    <source>
        <dbReference type="Google" id="ProtNLM"/>
    </source>
</evidence>
<dbReference type="GO" id="GO:0004029">
    <property type="term" value="F:aldehyde dehydrogenase (NAD+) activity"/>
    <property type="evidence" value="ECO:0007669"/>
    <property type="project" value="TreeGrafter"/>
</dbReference>
<dbReference type="AlphaFoldDB" id="A0A6A6VVY5"/>
<name>A0A6A6VVY5_9PEZI</name>
<accession>A0A6A6VVY5</accession>